<proteinExistence type="predicted"/>
<protein>
    <submittedName>
        <fullName evidence="1">Uncharacterized protein</fullName>
    </submittedName>
</protein>
<comment type="caution">
    <text evidence="1">The sequence shown here is derived from an EMBL/GenBank/DDBJ whole genome shotgun (WGS) entry which is preliminary data.</text>
</comment>
<accession>A0A6G4QY14</accession>
<dbReference type="RefSeq" id="WP_165258994.1">
    <property type="nucleotide sequence ID" value="NZ_JAAKGT010000005.1"/>
</dbReference>
<evidence type="ECO:0000313" key="1">
    <source>
        <dbReference type="EMBL" id="NGM50357.1"/>
    </source>
</evidence>
<gene>
    <name evidence="1" type="ORF">G5B46_12125</name>
</gene>
<reference evidence="1" key="1">
    <citation type="submission" date="2020-02" db="EMBL/GenBank/DDBJ databases">
        <authorList>
            <person name="Gao J."/>
            <person name="Sun J."/>
        </authorList>
    </citation>
    <scope>NUCLEOTIDE SEQUENCE</scope>
    <source>
        <strain evidence="1">602-2</strain>
    </source>
</reference>
<dbReference type="EMBL" id="JAAKGT010000005">
    <property type="protein sequence ID" value="NGM50357.1"/>
    <property type="molecule type" value="Genomic_DNA"/>
</dbReference>
<dbReference type="AlphaFoldDB" id="A0A6G4QY14"/>
<organism evidence="1">
    <name type="scientific">Caulobacter sp. 602-2</name>
    <dbReference type="NCBI Taxonomy" id="2710887"/>
    <lineage>
        <taxon>Bacteria</taxon>
        <taxon>Pseudomonadati</taxon>
        <taxon>Pseudomonadota</taxon>
        <taxon>Alphaproteobacteria</taxon>
        <taxon>Caulobacterales</taxon>
        <taxon>Caulobacteraceae</taxon>
        <taxon>Caulobacter</taxon>
    </lineage>
</organism>
<sequence>MTGLSRIVDDLEGVALEVSQRQPPVVSARVLAFLTKVAHVVDQAYRDVLALLIDVKYAHDDALQTGEVRDFQRRAERILETSHYRDAEEICSRLRTLRDAHLDDLLGLVGQDAGGQWRALFDLIEDREGGIIRMIREELWRLSQALDDTRGPADLPALREIASEAAGQVKRDLADLNAFTNRILGLSGQAGLMEMLRDGRPQSLVVKEISLMVDQRQQHTYSTGANSVLVGAGATTGDIQIQQGAPIDLAALAKELETLRAEMKAQASGAAEEDVAIGAVAAAQAAAKAGDEGGALKALKGAGKWALGVAEKAAVPIVTAALKPLLGLP</sequence>
<name>A0A6G4QY14_9CAUL</name>